<sequence length="166" mass="17052">MPSFTLTSRLVKDGGELALPQFSGIFGVPGGEDTSPDLAWSGAPAATESYAVTMYDPDAPTGSGFWHWAVVNLPSDVTALREGAGSSDDSLPPGAFHLANDGGARRFVGAAPPAGHGRHRYFLVVHALAVRDPGVSPDATPAFLGFTMAAHIVGRAVLTATAEIPA</sequence>
<gene>
    <name evidence="2" type="ORF">GCM10022222_67270</name>
</gene>
<comment type="similarity">
    <text evidence="1">Belongs to the UPF0098 family.</text>
</comment>
<evidence type="ECO:0000256" key="1">
    <source>
        <dbReference type="ARBA" id="ARBA00007120"/>
    </source>
</evidence>
<dbReference type="InterPro" id="IPR005247">
    <property type="entry name" value="YbhB_YbcL/LppC-like"/>
</dbReference>
<dbReference type="Gene3D" id="3.90.280.10">
    <property type="entry name" value="PEBP-like"/>
    <property type="match status" value="1"/>
</dbReference>
<dbReference type="Pfam" id="PF01161">
    <property type="entry name" value="PBP"/>
    <property type="match status" value="1"/>
</dbReference>
<dbReference type="InterPro" id="IPR008914">
    <property type="entry name" value="PEBP"/>
</dbReference>
<dbReference type="Proteomes" id="UP001500689">
    <property type="component" value="Unassembled WGS sequence"/>
</dbReference>
<dbReference type="InterPro" id="IPR036610">
    <property type="entry name" value="PEBP-like_sf"/>
</dbReference>
<protein>
    <recommendedName>
        <fullName evidence="4">YbhB/YbcL family Raf kinase inhibitor-like protein</fullName>
    </recommendedName>
</protein>
<dbReference type="PANTHER" id="PTHR30289">
    <property type="entry name" value="UNCHARACTERIZED PROTEIN YBCL-RELATED"/>
    <property type="match status" value="1"/>
</dbReference>
<reference evidence="3" key="1">
    <citation type="journal article" date="2019" name="Int. J. Syst. Evol. Microbiol.">
        <title>The Global Catalogue of Microorganisms (GCM) 10K type strain sequencing project: providing services to taxonomists for standard genome sequencing and annotation.</title>
        <authorList>
            <consortium name="The Broad Institute Genomics Platform"/>
            <consortium name="The Broad Institute Genome Sequencing Center for Infectious Disease"/>
            <person name="Wu L."/>
            <person name="Ma J."/>
        </authorList>
    </citation>
    <scope>NUCLEOTIDE SEQUENCE [LARGE SCALE GENOMIC DNA]</scope>
    <source>
        <strain evidence="3">JCM 16898</strain>
    </source>
</reference>
<organism evidence="2 3">
    <name type="scientific">Amycolatopsis ultiminotia</name>
    <dbReference type="NCBI Taxonomy" id="543629"/>
    <lineage>
        <taxon>Bacteria</taxon>
        <taxon>Bacillati</taxon>
        <taxon>Actinomycetota</taxon>
        <taxon>Actinomycetes</taxon>
        <taxon>Pseudonocardiales</taxon>
        <taxon>Pseudonocardiaceae</taxon>
        <taxon>Amycolatopsis</taxon>
    </lineage>
</organism>
<dbReference type="PANTHER" id="PTHR30289:SF1">
    <property type="entry name" value="PEBP (PHOSPHATIDYLETHANOLAMINE-BINDING PROTEIN) FAMILY PROTEIN"/>
    <property type="match status" value="1"/>
</dbReference>
<dbReference type="EMBL" id="BAAAZN010000018">
    <property type="protein sequence ID" value="GAA3573467.1"/>
    <property type="molecule type" value="Genomic_DNA"/>
</dbReference>
<evidence type="ECO:0000313" key="2">
    <source>
        <dbReference type="EMBL" id="GAA3573467.1"/>
    </source>
</evidence>
<name>A0ABP6XXA3_9PSEU</name>
<evidence type="ECO:0008006" key="4">
    <source>
        <dbReference type="Google" id="ProtNLM"/>
    </source>
</evidence>
<evidence type="ECO:0000313" key="3">
    <source>
        <dbReference type="Proteomes" id="UP001500689"/>
    </source>
</evidence>
<comment type="caution">
    <text evidence="2">The sequence shown here is derived from an EMBL/GenBank/DDBJ whole genome shotgun (WGS) entry which is preliminary data.</text>
</comment>
<dbReference type="NCBIfam" id="TIGR00481">
    <property type="entry name" value="YbhB/YbcL family Raf kinase inhibitor-like protein"/>
    <property type="match status" value="1"/>
</dbReference>
<accession>A0ABP6XXA3</accession>
<dbReference type="SUPFAM" id="SSF49777">
    <property type="entry name" value="PEBP-like"/>
    <property type="match status" value="1"/>
</dbReference>
<keyword evidence="3" id="KW-1185">Reference proteome</keyword>
<proteinExistence type="inferred from homology"/>
<dbReference type="CDD" id="cd00865">
    <property type="entry name" value="PEBP_bact_arch"/>
    <property type="match status" value="1"/>
</dbReference>